<keyword evidence="2" id="KW-0328">Glycosyltransferase</keyword>
<feature type="domain" description="Glycosyl transferase family 1" evidence="1">
    <location>
        <begin position="312"/>
        <end position="430"/>
    </location>
</feature>
<geneLocation type="plasmid" evidence="3">
    <name>psms3-2</name>
</geneLocation>
<dbReference type="RefSeq" id="WP_094037682.1">
    <property type="nucleotide sequence ID" value="NZ_CP022542.1"/>
</dbReference>
<dbReference type="InterPro" id="IPR001296">
    <property type="entry name" value="Glyco_trans_1"/>
</dbReference>
<evidence type="ECO:0000313" key="3">
    <source>
        <dbReference type="Proteomes" id="UP000203589"/>
    </source>
</evidence>
<dbReference type="Proteomes" id="UP000203589">
    <property type="component" value="Plasmid pSMS3-2"/>
</dbReference>
<keyword evidence="2" id="KW-0808">Transferase</keyword>
<reference evidence="2 3" key="1">
    <citation type="submission" date="2017-07" db="EMBL/GenBank/DDBJ databases">
        <title>Genome Sequence of Antarctobacter heliothermus Strain SMS3 Isolated from a culture of the Diatom Skeletonema marinoi.</title>
        <authorList>
            <person name="Topel M."/>
            <person name="Pinder M.I.M."/>
            <person name="Johansson O.N."/>
            <person name="Kourtchenko O."/>
            <person name="Godhe A."/>
            <person name="Clarke A.K."/>
        </authorList>
    </citation>
    <scope>NUCLEOTIDE SEQUENCE [LARGE SCALE GENOMIC DNA]</scope>
    <source>
        <strain evidence="2 3">SMS3</strain>
        <plasmid evidence="3">Plasmid psms3-2</plasmid>
    </source>
</reference>
<dbReference type="OrthoDB" id="9790710at2"/>
<dbReference type="KEGG" id="aht:ANTHELSMS3_04717"/>
<evidence type="ECO:0000313" key="2">
    <source>
        <dbReference type="EMBL" id="ASP23615.1"/>
    </source>
</evidence>
<dbReference type="EMBL" id="CP022542">
    <property type="protein sequence ID" value="ASP23615.1"/>
    <property type="molecule type" value="Genomic_DNA"/>
</dbReference>
<dbReference type="PANTHER" id="PTHR46401:SF8">
    <property type="entry name" value="BLL6006 PROTEIN"/>
    <property type="match status" value="1"/>
</dbReference>
<proteinExistence type="predicted"/>
<dbReference type="SUPFAM" id="SSF53756">
    <property type="entry name" value="UDP-Glycosyltransferase/glycogen phosphorylase"/>
    <property type="match status" value="1"/>
</dbReference>
<name>A0A222EBR2_9RHOB</name>
<dbReference type="AlphaFoldDB" id="A0A222EBR2"/>
<organism evidence="2 3">
    <name type="scientific">Antarctobacter heliothermus</name>
    <dbReference type="NCBI Taxonomy" id="74033"/>
    <lineage>
        <taxon>Bacteria</taxon>
        <taxon>Pseudomonadati</taxon>
        <taxon>Pseudomonadota</taxon>
        <taxon>Alphaproteobacteria</taxon>
        <taxon>Rhodobacterales</taxon>
        <taxon>Roseobacteraceae</taxon>
        <taxon>Antarctobacter</taxon>
    </lineage>
</organism>
<dbReference type="Gene3D" id="3.40.50.2000">
    <property type="entry name" value="Glycogen Phosphorylase B"/>
    <property type="match status" value="1"/>
</dbReference>
<dbReference type="GO" id="GO:0102710">
    <property type="term" value="F:D-inositol-3-phosphate glycosyltransferase activity"/>
    <property type="evidence" value="ECO:0007669"/>
    <property type="project" value="UniProtKB-EC"/>
</dbReference>
<keyword evidence="3" id="KW-1185">Reference proteome</keyword>
<accession>A0A222EBR2</accession>
<dbReference type="PANTHER" id="PTHR46401">
    <property type="entry name" value="GLYCOSYLTRANSFERASE WBBK-RELATED"/>
    <property type="match status" value="1"/>
</dbReference>
<dbReference type="Pfam" id="PF00534">
    <property type="entry name" value="Glycos_transf_1"/>
    <property type="match status" value="1"/>
</dbReference>
<keyword evidence="2" id="KW-0614">Plasmid</keyword>
<sequence length="498" mass="56693">MILLDITTSYTFRHWKAMGLLRVEQEVIRAFRAQYGEAVTFGIYNPVLEGYYRVPPEEIDAILAERRWVVPSRDRAAMSPSRLRRHMRRFRLARDIRQAVRRFPGADPITELRRDAALAQALSRVSLEEYSSLRRWLGMAQRLTPKLAPVLSRTDLVNHQLHHGQLDAQAPDRFAPENAIDPGQVTQYLSVGGFWSDSRYEYAYHARKDHGWTVHYLIYDLIPVLWRHLTEPTTKETFPLALHWMLWGVDQVWTISDTTRRDLLAHVADHGYPPLNDRWVTPVLLGADSTAPADADTTRATLARHDLDPGGYVLMVGTLEPRKNHDFAYRLWRELHQRHPDKVLPLIFVGQPGWSMGPFVEMLAEDVGLPHEAIRILTDVDDEALGVLYDNCRFTLYPSHYEGWGLPVVESLNHGKPCLCSDAPSIVEAAQGAADCLPLLDGEAWAARALALMGDEATYAEALDRAEAFGGYSWQDFRQNLIADFEAFQDELPVQRVG</sequence>
<dbReference type="CDD" id="cd03809">
    <property type="entry name" value="GT4_MtfB-like"/>
    <property type="match status" value="1"/>
</dbReference>
<gene>
    <name evidence="2" type="ORF">ANTHELSMS3_04717</name>
</gene>
<dbReference type="EC" id="2.4.1.250" evidence="2"/>
<protein>
    <submittedName>
        <fullName evidence="2">D-inositol-3-phosphate glycosyltransferase</fullName>
        <ecNumber evidence="2">2.4.1.250</ecNumber>
    </submittedName>
</protein>
<evidence type="ECO:0000259" key="1">
    <source>
        <dbReference type="Pfam" id="PF00534"/>
    </source>
</evidence>